<organism evidence="3 4">
    <name type="scientific">Rotaria sordida</name>
    <dbReference type="NCBI Taxonomy" id="392033"/>
    <lineage>
        <taxon>Eukaryota</taxon>
        <taxon>Metazoa</taxon>
        <taxon>Spiralia</taxon>
        <taxon>Gnathifera</taxon>
        <taxon>Rotifera</taxon>
        <taxon>Eurotatoria</taxon>
        <taxon>Bdelloidea</taxon>
        <taxon>Philodinida</taxon>
        <taxon>Philodinidae</taxon>
        <taxon>Rotaria</taxon>
    </lineage>
</organism>
<keyword evidence="1" id="KW-0378">Hydrolase</keyword>
<evidence type="ECO:0000256" key="2">
    <source>
        <dbReference type="SAM" id="SignalP"/>
    </source>
</evidence>
<dbReference type="GO" id="GO:0004668">
    <property type="term" value="F:protein-arginine deiminase activity"/>
    <property type="evidence" value="ECO:0007669"/>
    <property type="project" value="InterPro"/>
</dbReference>
<accession>A0A813T5U5</accession>
<evidence type="ECO:0008006" key="5">
    <source>
        <dbReference type="Google" id="ProtNLM"/>
    </source>
</evidence>
<dbReference type="InterPro" id="IPR007466">
    <property type="entry name" value="Peptidyl-Arg-deiminase_porph"/>
</dbReference>
<feature type="chain" id="PRO_5032684382" description="Agmatine deiminase" evidence="2">
    <location>
        <begin position="29"/>
        <end position="202"/>
    </location>
</feature>
<proteinExistence type="predicted"/>
<dbReference type="AlphaFoldDB" id="A0A813T5U5"/>
<gene>
    <name evidence="3" type="ORF">PYM288_LOCUS4778</name>
</gene>
<dbReference type="EMBL" id="CAJNOH010000045">
    <property type="protein sequence ID" value="CAF0804425.1"/>
    <property type="molecule type" value="Genomic_DNA"/>
</dbReference>
<dbReference type="GO" id="GO:0009446">
    <property type="term" value="P:putrescine biosynthetic process"/>
    <property type="evidence" value="ECO:0007669"/>
    <property type="project" value="InterPro"/>
</dbReference>
<comment type="caution">
    <text evidence="3">The sequence shown here is derived from an EMBL/GenBank/DDBJ whole genome shotgun (WGS) entry which is preliminary data.</text>
</comment>
<dbReference type="SUPFAM" id="SSF55909">
    <property type="entry name" value="Pentein"/>
    <property type="match status" value="1"/>
</dbReference>
<name>A0A813T5U5_9BILA</name>
<sequence>MLGRSFLLHKTWFLIDLTVIIGMASVDAANSLREETMCNSHSSDETTLIVMAAPSVKNSYYRTVFNQIIDYMANFANLVRVSEPERTQIIDELEKSFPGVKIIEIPDYYQYATWKGFTSACNVFVNAIVTDQYIYMPTFNGPHDASMFNLIQSHTTKNVIAVPAEKVCFMGGSVRCLSWQVKGELKKKILNLTRREQEDVIN</sequence>
<evidence type="ECO:0000313" key="4">
    <source>
        <dbReference type="Proteomes" id="UP000663854"/>
    </source>
</evidence>
<evidence type="ECO:0000313" key="3">
    <source>
        <dbReference type="EMBL" id="CAF0804425.1"/>
    </source>
</evidence>
<protein>
    <recommendedName>
        <fullName evidence="5">Agmatine deiminase</fullName>
    </recommendedName>
</protein>
<evidence type="ECO:0000256" key="1">
    <source>
        <dbReference type="ARBA" id="ARBA00022801"/>
    </source>
</evidence>
<feature type="signal peptide" evidence="2">
    <location>
        <begin position="1"/>
        <end position="28"/>
    </location>
</feature>
<dbReference type="Gene3D" id="3.75.10.10">
    <property type="entry name" value="L-arginine/glycine Amidinotransferase, Chain A"/>
    <property type="match status" value="1"/>
</dbReference>
<dbReference type="Pfam" id="PF04371">
    <property type="entry name" value="PAD_porph"/>
    <property type="match status" value="1"/>
</dbReference>
<dbReference type="Proteomes" id="UP000663854">
    <property type="component" value="Unassembled WGS sequence"/>
</dbReference>
<keyword evidence="2" id="KW-0732">Signal</keyword>
<reference evidence="3" key="1">
    <citation type="submission" date="2021-02" db="EMBL/GenBank/DDBJ databases">
        <authorList>
            <person name="Nowell W R."/>
        </authorList>
    </citation>
    <scope>NUCLEOTIDE SEQUENCE</scope>
</reference>